<proteinExistence type="predicted"/>
<evidence type="ECO:0000313" key="3">
    <source>
        <dbReference type="Proteomes" id="UP000236291"/>
    </source>
</evidence>
<comment type="caution">
    <text evidence="2">The sequence shown here is derived from an EMBL/GenBank/DDBJ whole genome shotgun (WGS) entry which is preliminary data.</text>
</comment>
<name>A0A2K3K2E3_TRIPR</name>
<evidence type="ECO:0000256" key="1">
    <source>
        <dbReference type="SAM" id="MobiDB-lite"/>
    </source>
</evidence>
<reference evidence="2 3" key="1">
    <citation type="journal article" date="2014" name="Am. J. Bot.">
        <title>Genome assembly and annotation for red clover (Trifolium pratense; Fabaceae).</title>
        <authorList>
            <person name="Istvanek J."/>
            <person name="Jaros M."/>
            <person name="Krenek A."/>
            <person name="Repkova J."/>
        </authorList>
    </citation>
    <scope>NUCLEOTIDE SEQUENCE [LARGE SCALE GENOMIC DNA]</scope>
    <source>
        <strain evidence="3">cv. Tatra</strain>
        <tissue evidence="2">Young leaves</tissue>
    </source>
</reference>
<accession>A0A2K3K2E3</accession>
<dbReference type="Proteomes" id="UP000236291">
    <property type="component" value="Unassembled WGS sequence"/>
</dbReference>
<feature type="compositionally biased region" description="Basic and acidic residues" evidence="1">
    <location>
        <begin position="30"/>
        <end position="42"/>
    </location>
</feature>
<sequence>MRRAGRRRTAMAQNEAIDRREWWPAPETEEIGRNRATHDYTEKGANITE</sequence>
<dbReference type="EMBL" id="ASHM01136733">
    <property type="protein sequence ID" value="PNX60444.1"/>
    <property type="molecule type" value="Genomic_DNA"/>
</dbReference>
<evidence type="ECO:0000313" key="2">
    <source>
        <dbReference type="EMBL" id="PNX60444.1"/>
    </source>
</evidence>
<gene>
    <name evidence="2" type="ORF">L195_g060184</name>
</gene>
<protein>
    <submittedName>
        <fullName evidence="2">Uncharacterized protein</fullName>
    </submittedName>
</protein>
<feature type="non-terminal residue" evidence="2">
    <location>
        <position position="49"/>
    </location>
</feature>
<reference evidence="2 3" key="2">
    <citation type="journal article" date="2017" name="Front. Plant Sci.">
        <title>Gene Classification and Mining of Molecular Markers Useful in Red Clover (Trifolium pratense) Breeding.</title>
        <authorList>
            <person name="Istvanek J."/>
            <person name="Dluhosova J."/>
            <person name="Dluhos P."/>
            <person name="Patkova L."/>
            <person name="Nedelnik J."/>
            <person name="Repkova J."/>
        </authorList>
    </citation>
    <scope>NUCLEOTIDE SEQUENCE [LARGE SCALE GENOMIC DNA]</scope>
    <source>
        <strain evidence="3">cv. Tatra</strain>
        <tissue evidence="2">Young leaves</tissue>
    </source>
</reference>
<feature type="region of interest" description="Disordered" evidence="1">
    <location>
        <begin position="28"/>
        <end position="49"/>
    </location>
</feature>
<organism evidence="2 3">
    <name type="scientific">Trifolium pratense</name>
    <name type="common">Red clover</name>
    <dbReference type="NCBI Taxonomy" id="57577"/>
    <lineage>
        <taxon>Eukaryota</taxon>
        <taxon>Viridiplantae</taxon>
        <taxon>Streptophyta</taxon>
        <taxon>Embryophyta</taxon>
        <taxon>Tracheophyta</taxon>
        <taxon>Spermatophyta</taxon>
        <taxon>Magnoliopsida</taxon>
        <taxon>eudicotyledons</taxon>
        <taxon>Gunneridae</taxon>
        <taxon>Pentapetalae</taxon>
        <taxon>rosids</taxon>
        <taxon>fabids</taxon>
        <taxon>Fabales</taxon>
        <taxon>Fabaceae</taxon>
        <taxon>Papilionoideae</taxon>
        <taxon>50 kb inversion clade</taxon>
        <taxon>NPAAA clade</taxon>
        <taxon>Hologalegina</taxon>
        <taxon>IRL clade</taxon>
        <taxon>Trifolieae</taxon>
        <taxon>Trifolium</taxon>
    </lineage>
</organism>
<dbReference type="AlphaFoldDB" id="A0A2K3K2E3"/>